<organism evidence="4">
    <name type="scientific">Epinephelus coioides</name>
    <name type="common">Orange-spotted grouper</name>
    <name type="synonym">Epinephelus nebulosus</name>
    <dbReference type="NCBI Taxonomy" id="94232"/>
    <lineage>
        <taxon>Eukaryota</taxon>
        <taxon>Metazoa</taxon>
        <taxon>Chordata</taxon>
        <taxon>Craniata</taxon>
        <taxon>Vertebrata</taxon>
        <taxon>Euteleostomi</taxon>
        <taxon>Actinopterygii</taxon>
        <taxon>Neopterygii</taxon>
        <taxon>Teleostei</taxon>
        <taxon>Neoteleostei</taxon>
        <taxon>Acanthomorphata</taxon>
        <taxon>Eupercaria</taxon>
        <taxon>Perciformes</taxon>
        <taxon>Serranoidei</taxon>
        <taxon>Serranidae</taxon>
        <taxon>Epinephelinae</taxon>
        <taxon>Epinephelini</taxon>
        <taxon>Epinephelus</taxon>
    </lineage>
</organism>
<protein>
    <submittedName>
        <fullName evidence="4">Cofilin-2</fullName>
    </submittedName>
</protein>
<dbReference type="SUPFAM" id="SSF55753">
    <property type="entry name" value="Actin depolymerizing proteins"/>
    <property type="match status" value="1"/>
</dbReference>
<dbReference type="SMART" id="SM00102">
    <property type="entry name" value="ADF"/>
    <property type="match status" value="1"/>
</dbReference>
<dbReference type="PANTHER" id="PTHR11913">
    <property type="entry name" value="COFILIN-RELATED"/>
    <property type="match status" value="1"/>
</dbReference>
<dbReference type="InterPro" id="IPR017904">
    <property type="entry name" value="ADF/Cofilin"/>
</dbReference>
<dbReference type="EMBL" id="HQ441075">
    <property type="protein sequence ID" value="AEG78375.1"/>
    <property type="molecule type" value="mRNA"/>
</dbReference>
<accession>F6KMK1</accession>
<proteinExistence type="evidence at transcript level"/>
<feature type="domain" description="ADF-H" evidence="3">
    <location>
        <begin position="4"/>
        <end position="147"/>
    </location>
</feature>
<dbReference type="PRINTS" id="PR00006">
    <property type="entry name" value="COFILIN"/>
</dbReference>
<dbReference type="PROSITE" id="PS51263">
    <property type="entry name" value="ADF_H"/>
    <property type="match status" value="1"/>
</dbReference>
<sequence length="166" mass="18991">MSSGVQVSDAVKLLFEEMKVMKKDADECQRLRFAMFLIADGAIIVDKVVREKDLEGVENRFQYFRGMLDDKTCRYVLYDCHYENDECSKKEDLVFFMWAPDNADIKEKMAYASSKGPLGKVFSGVKFVKQINDPGEYHLDYFADLLGKNTVTIEGCSVKCSHKKGH</sequence>
<reference evidence="4" key="1">
    <citation type="submission" date="2010-10" db="EMBL/GenBank/DDBJ databases">
        <title>Differential gene expression of grouper iridovirus/LPS/poly I:C treated orange-spotted grouper (Epinephelus coioides).</title>
        <authorList>
            <person name="Wu M.-S."/>
            <person name="Chen C.-W."/>
            <person name="Huang H.-H."/>
            <person name="Chang C.-Y."/>
        </authorList>
    </citation>
    <scope>NUCLEOTIDE SEQUENCE</scope>
</reference>
<comment type="similarity">
    <text evidence="1">Belongs to the actin-binding proteins ADF family.</text>
</comment>
<dbReference type="AlphaFoldDB" id="F6KMK1"/>
<dbReference type="GO" id="GO:0015629">
    <property type="term" value="C:actin cytoskeleton"/>
    <property type="evidence" value="ECO:0007669"/>
    <property type="project" value="InterPro"/>
</dbReference>
<evidence type="ECO:0000256" key="2">
    <source>
        <dbReference type="ARBA" id="ARBA00023203"/>
    </source>
</evidence>
<evidence type="ECO:0000313" key="4">
    <source>
        <dbReference type="EMBL" id="AEG78375.1"/>
    </source>
</evidence>
<dbReference type="Pfam" id="PF00241">
    <property type="entry name" value="Cofilin_ADF"/>
    <property type="match status" value="1"/>
</dbReference>
<evidence type="ECO:0000256" key="1">
    <source>
        <dbReference type="ARBA" id="ARBA00006844"/>
    </source>
</evidence>
<dbReference type="InterPro" id="IPR029006">
    <property type="entry name" value="ADF-H/Gelsolin-like_dom_sf"/>
</dbReference>
<dbReference type="InterPro" id="IPR002108">
    <property type="entry name" value="ADF-H"/>
</dbReference>
<keyword evidence="2" id="KW-0009">Actin-binding</keyword>
<dbReference type="GO" id="GO:0030042">
    <property type="term" value="P:actin filament depolymerization"/>
    <property type="evidence" value="ECO:0007669"/>
    <property type="project" value="InterPro"/>
</dbReference>
<dbReference type="GO" id="GO:0003779">
    <property type="term" value="F:actin binding"/>
    <property type="evidence" value="ECO:0007669"/>
    <property type="project" value="UniProtKB-KW"/>
</dbReference>
<evidence type="ECO:0000259" key="3">
    <source>
        <dbReference type="PROSITE" id="PS51263"/>
    </source>
</evidence>
<name>F6KMK1_EPICO</name>
<dbReference type="CDD" id="cd11286">
    <property type="entry name" value="ADF_cofilin_like"/>
    <property type="match status" value="1"/>
</dbReference>
<dbReference type="Gene3D" id="3.40.20.10">
    <property type="entry name" value="Severin"/>
    <property type="match status" value="1"/>
</dbReference>